<reference evidence="2 3" key="1">
    <citation type="journal article" date="2014" name="Genome Announc.">
        <title>Draft Genome Sequences of Three Strains of Bacteroides pyogenes Isolated from a Cat and Swine.</title>
        <authorList>
            <person name="Sakamoto M."/>
            <person name="Oshima K."/>
            <person name="Suda W."/>
            <person name="Kitamura K."/>
            <person name="Iida T."/>
            <person name="Hattori M."/>
            <person name="Ohkuma M."/>
        </authorList>
    </citation>
    <scope>NUCLEOTIDE SEQUENCE [LARGE SCALE GENOMIC DNA]</scope>
    <source>
        <strain evidence="2 3">JCM 6292</strain>
    </source>
</reference>
<keyword evidence="1" id="KW-0472">Membrane</keyword>
<dbReference type="EMBL" id="BAIQ01000049">
    <property type="protein sequence ID" value="GAE16934.1"/>
    <property type="molecule type" value="Genomic_DNA"/>
</dbReference>
<protein>
    <submittedName>
        <fullName evidence="2">Uncharacterized protein</fullName>
    </submittedName>
</protein>
<gene>
    <name evidence="2" type="ORF">JCM6292_3447</name>
</gene>
<feature type="transmembrane region" description="Helical" evidence="1">
    <location>
        <begin position="52"/>
        <end position="76"/>
    </location>
</feature>
<sequence>MSCLSCRIKASHSSYVSSIVFGRRLSLVCFLSHGHFTRSSSRMSRKRPKASICSCLVCFIIYYFFVIFLFSMQILFLSRAKILQIWERKREMGK</sequence>
<dbReference type="AlphaFoldDB" id="W4PCP7"/>
<evidence type="ECO:0000313" key="2">
    <source>
        <dbReference type="EMBL" id="GAE16934.1"/>
    </source>
</evidence>
<dbReference type="Proteomes" id="UP000018861">
    <property type="component" value="Unassembled WGS sequence"/>
</dbReference>
<keyword evidence="1" id="KW-0812">Transmembrane</keyword>
<organism evidence="2 3">
    <name type="scientific">Bacteroides pyogenes JCM 6292</name>
    <dbReference type="NCBI Taxonomy" id="1235809"/>
    <lineage>
        <taxon>Bacteria</taxon>
        <taxon>Pseudomonadati</taxon>
        <taxon>Bacteroidota</taxon>
        <taxon>Bacteroidia</taxon>
        <taxon>Bacteroidales</taxon>
        <taxon>Bacteroidaceae</taxon>
        <taxon>Bacteroides</taxon>
    </lineage>
</organism>
<name>W4PCP7_9BACE</name>
<proteinExistence type="predicted"/>
<accession>W4PCP7</accession>
<evidence type="ECO:0000256" key="1">
    <source>
        <dbReference type="SAM" id="Phobius"/>
    </source>
</evidence>
<comment type="caution">
    <text evidence="2">The sequence shown here is derived from an EMBL/GenBank/DDBJ whole genome shotgun (WGS) entry which is preliminary data.</text>
</comment>
<keyword evidence="1" id="KW-1133">Transmembrane helix</keyword>
<evidence type="ECO:0000313" key="3">
    <source>
        <dbReference type="Proteomes" id="UP000018861"/>
    </source>
</evidence>